<evidence type="ECO:0000256" key="5">
    <source>
        <dbReference type="ARBA" id="ARBA00022741"/>
    </source>
</evidence>
<comment type="similarity">
    <text evidence="1">Belongs to the guanylate kinase family.</text>
</comment>
<dbReference type="Proteomes" id="UP000319783">
    <property type="component" value="Unassembled WGS sequence"/>
</dbReference>
<dbReference type="SMART" id="SM00072">
    <property type="entry name" value="GuKc"/>
    <property type="match status" value="1"/>
</dbReference>
<evidence type="ECO:0000259" key="9">
    <source>
        <dbReference type="PROSITE" id="PS50052"/>
    </source>
</evidence>
<dbReference type="InterPro" id="IPR008144">
    <property type="entry name" value="Guanylate_kin-like_dom"/>
</dbReference>
<proteinExistence type="inferred from homology"/>
<dbReference type="Gene3D" id="3.30.63.10">
    <property type="entry name" value="Guanylate Kinase phosphate binding domain"/>
    <property type="match status" value="1"/>
</dbReference>
<dbReference type="EMBL" id="SULG01000116">
    <property type="protein sequence ID" value="TLD40247.1"/>
    <property type="molecule type" value="Genomic_DNA"/>
</dbReference>
<organism evidence="10 11">
    <name type="scientific">Candidatus Jettenia ecosi</name>
    <dbReference type="NCBI Taxonomy" id="2494326"/>
    <lineage>
        <taxon>Bacteria</taxon>
        <taxon>Pseudomonadati</taxon>
        <taxon>Planctomycetota</taxon>
        <taxon>Candidatus Brocadiia</taxon>
        <taxon>Candidatus Brocadiales</taxon>
        <taxon>Candidatus Brocadiaceae</taxon>
        <taxon>Candidatus Jettenia</taxon>
    </lineage>
</organism>
<reference evidence="10 11" key="1">
    <citation type="submission" date="2019-04" db="EMBL/GenBank/DDBJ databases">
        <title>Genome of a novel bacterium Candidatus Jettenia ecosi reconstructed from metagenome of an anammox bioreactor.</title>
        <authorList>
            <person name="Mardanov A.V."/>
            <person name="Beletsky A.V."/>
            <person name="Ravin N.V."/>
            <person name="Botchkova E.A."/>
            <person name="Litti Y.V."/>
            <person name="Nozhevnikova A.N."/>
        </authorList>
    </citation>
    <scope>NUCLEOTIDE SEQUENCE [LARGE SCALE GENOMIC DNA]</scope>
    <source>
        <strain evidence="10">J2</strain>
    </source>
</reference>
<dbReference type="PANTHER" id="PTHR23117:SF13">
    <property type="entry name" value="GUANYLATE KINASE"/>
    <property type="match status" value="1"/>
</dbReference>
<comment type="caution">
    <text evidence="10">The sequence shown here is derived from an EMBL/GenBank/DDBJ whole genome shotgun (WGS) entry which is preliminary data.</text>
</comment>
<dbReference type="PROSITE" id="PS00856">
    <property type="entry name" value="GUANYLATE_KINASE_1"/>
    <property type="match status" value="1"/>
</dbReference>
<dbReference type="GO" id="GO:0005829">
    <property type="term" value="C:cytosol"/>
    <property type="evidence" value="ECO:0007669"/>
    <property type="project" value="TreeGrafter"/>
</dbReference>
<dbReference type="InterPro" id="IPR020590">
    <property type="entry name" value="Guanylate_kinase_CS"/>
</dbReference>
<dbReference type="InterPro" id="IPR008145">
    <property type="entry name" value="GK/Ca_channel_bsu"/>
</dbReference>
<keyword evidence="5" id="KW-0547">Nucleotide-binding</keyword>
<evidence type="ECO:0000313" key="10">
    <source>
        <dbReference type="EMBL" id="TLD40247.1"/>
    </source>
</evidence>
<dbReference type="NCBIfam" id="TIGR03263">
    <property type="entry name" value="guanyl_kin"/>
    <property type="match status" value="1"/>
</dbReference>
<dbReference type="PANTHER" id="PTHR23117">
    <property type="entry name" value="GUANYLATE KINASE-RELATED"/>
    <property type="match status" value="1"/>
</dbReference>
<keyword evidence="7" id="KW-0067">ATP-binding</keyword>
<dbReference type="PROSITE" id="PS50052">
    <property type="entry name" value="GUANYLATE_KINASE_2"/>
    <property type="match status" value="1"/>
</dbReference>
<keyword evidence="4" id="KW-0808">Transferase</keyword>
<dbReference type="CDD" id="cd00071">
    <property type="entry name" value="GMPK"/>
    <property type="match status" value="1"/>
</dbReference>
<protein>
    <recommendedName>
        <fullName evidence="3">Guanylate kinase</fullName>
        <ecNumber evidence="2">2.7.4.8</ecNumber>
    </recommendedName>
    <alternativeName>
        <fullName evidence="8">GMP kinase</fullName>
    </alternativeName>
</protein>
<evidence type="ECO:0000256" key="1">
    <source>
        <dbReference type="ARBA" id="ARBA00005790"/>
    </source>
</evidence>
<dbReference type="InterPro" id="IPR017665">
    <property type="entry name" value="Guanylate_kinase"/>
</dbReference>
<evidence type="ECO:0000256" key="3">
    <source>
        <dbReference type="ARBA" id="ARBA00016296"/>
    </source>
</evidence>
<dbReference type="GO" id="GO:0005524">
    <property type="term" value="F:ATP binding"/>
    <property type="evidence" value="ECO:0007669"/>
    <property type="project" value="UniProtKB-KW"/>
</dbReference>
<name>A0A533Q6L2_9BACT</name>
<evidence type="ECO:0000256" key="8">
    <source>
        <dbReference type="ARBA" id="ARBA00030128"/>
    </source>
</evidence>
<dbReference type="Pfam" id="PF00625">
    <property type="entry name" value="Guanylate_kin"/>
    <property type="match status" value="1"/>
</dbReference>
<evidence type="ECO:0000256" key="4">
    <source>
        <dbReference type="ARBA" id="ARBA00022679"/>
    </source>
</evidence>
<feature type="domain" description="Guanylate kinase-like" evidence="9">
    <location>
        <begin position="2"/>
        <end position="179"/>
    </location>
</feature>
<keyword evidence="6 10" id="KW-0418">Kinase</keyword>
<dbReference type="GO" id="GO:0004385">
    <property type="term" value="F:GMP kinase activity"/>
    <property type="evidence" value="ECO:0007669"/>
    <property type="project" value="UniProtKB-EC"/>
</dbReference>
<dbReference type="InterPro" id="IPR027417">
    <property type="entry name" value="P-loop_NTPase"/>
</dbReference>
<dbReference type="Gene3D" id="3.40.50.300">
    <property type="entry name" value="P-loop containing nucleotide triphosphate hydrolases"/>
    <property type="match status" value="1"/>
</dbReference>
<evidence type="ECO:0000256" key="6">
    <source>
        <dbReference type="ARBA" id="ARBA00022777"/>
    </source>
</evidence>
<dbReference type="SUPFAM" id="SSF52540">
    <property type="entry name" value="P-loop containing nucleoside triphosphate hydrolases"/>
    <property type="match status" value="1"/>
</dbReference>
<sequence length="181" mass="20652">MGKIVIISGPSGSGKTTVCKLLEKDPRIKKSISVTTRHPRHNEKNGESYYFVSPDEFESMIQKGELAEYATYCGYYYGTPLQPMEEALTKEIFYLLEIEVQGALKIKEKFPQAIAIFLLPPEKSTLHQRLIQRNTNTANDIVCRLEIADKELAYKDKYDYCVVNDALDVTIHSIRKILNLT</sequence>
<evidence type="ECO:0000256" key="2">
    <source>
        <dbReference type="ARBA" id="ARBA00012961"/>
    </source>
</evidence>
<dbReference type="EC" id="2.7.4.8" evidence="2"/>
<dbReference type="AlphaFoldDB" id="A0A533Q6L2"/>
<accession>A0A533Q6L2</accession>
<evidence type="ECO:0000256" key="7">
    <source>
        <dbReference type="ARBA" id="ARBA00022840"/>
    </source>
</evidence>
<dbReference type="FunFam" id="3.30.63.10:FF:000002">
    <property type="entry name" value="Guanylate kinase 1"/>
    <property type="match status" value="1"/>
</dbReference>
<gene>
    <name evidence="10" type="ORF">JETT_3479</name>
</gene>
<evidence type="ECO:0000313" key="11">
    <source>
        <dbReference type="Proteomes" id="UP000319783"/>
    </source>
</evidence>